<feature type="domain" description="Ketoreductase" evidence="4">
    <location>
        <begin position="7"/>
        <end position="188"/>
    </location>
</feature>
<dbReference type="NCBIfam" id="NF005681">
    <property type="entry name" value="PRK07478.1"/>
    <property type="match status" value="1"/>
</dbReference>
<evidence type="ECO:0000256" key="3">
    <source>
        <dbReference type="ARBA" id="ARBA00023027"/>
    </source>
</evidence>
<dbReference type="GeneID" id="89684384"/>
<dbReference type="InterPro" id="IPR002347">
    <property type="entry name" value="SDR_fam"/>
</dbReference>
<evidence type="ECO:0000256" key="2">
    <source>
        <dbReference type="ARBA" id="ARBA00023002"/>
    </source>
</evidence>
<name>A0ABS7FIW4_9NEIS</name>
<dbReference type="PRINTS" id="PR00081">
    <property type="entry name" value="GDHRDH"/>
</dbReference>
<dbReference type="Pfam" id="PF13561">
    <property type="entry name" value="adh_short_C2"/>
    <property type="match status" value="1"/>
</dbReference>
<dbReference type="SUPFAM" id="SSF51735">
    <property type="entry name" value="NAD(P)-binding Rossmann-fold domains"/>
    <property type="match status" value="1"/>
</dbReference>
<dbReference type="RefSeq" id="WP_043581261.1">
    <property type="nucleotide sequence ID" value="NZ_CP142381.1"/>
</dbReference>
<proteinExistence type="inferred from homology"/>
<comment type="similarity">
    <text evidence="1">Belongs to the short-chain dehydrogenases/reductases (SDR) family.</text>
</comment>
<dbReference type="PRINTS" id="PR00080">
    <property type="entry name" value="SDRFAMILY"/>
</dbReference>
<comment type="caution">
    <text evidence="5">The sequence shown here is derived from an EMBL/GenBank/DDBJ whole genome shotgun (WGS) entry which is preliminary data.</text>
</comment>
<dbReference type="PANTHER" id="PTHR24321">
    <property type="entry name" value="DEHYDROGENASES, SHORT CHAIN"/>
    <property type="match status" value="1"/>
</dbReference>
<dbReference type="Proteomes" id="UP000711178">
    <property type="component" value="Unassembled WGS sequence"/>
</dbReference>
<sequence length="254" mass="25622">MGLLDRKTAIITGASSGIGREAALLFAREGAKVVVVARRGHLLDSLVDEIAAAGGQAAALAADASDERAAQAMVELALGRFGALDIAFNNAGALGAPGSLPDLALDDWRRTLDANLTSAFLCAKYQIPAMLKQGKASLIFTSSFVGHAVGLPGMAAYAAAKSALVGLTRSLAAEYGAQGLRVNALLPGGTDTEMGQAATPTAEQRAWVENLHALKRLASPAEIAGAALYLASDLSGFTSGAALFADGGASSARG</sequence>
<reference evidence="5 6" key="1">
    <citation type="submission" date="2021-05" db="EMBL/GenBank/DDBJ databases">
        <title>Draft Whole Genome Sequencing Of Biosensor Chromobacterium violaceum Strain CV026 Reveals A Regulatory RNA In Chromobacterium violaceum Phenotype Regulatory Network.</title>
        <authorList>
            <person name="Hong K.W."/>
            <person name="Chan K.G."/>
            <person name="Chang C.-Y."/>
        </authorList>
    </citation>
    <scope>NUCLEOTIDE SEQUENCE [LARGE SCALE GENOMIC DNA]</scope>
    <source>
        <strain evidence="5 6">ATCC 31532</strain>
    </source>
</reference>
<organism evidence="5 6">
    <name type="scientific">Chromobacterium subtsugae</name>
    <dbReference type="NCBI Taxonomy" id="251747"/>
    <lineage>
        <taxon>Bacteria</taxon>
        <taxon>Pseudomonadati</taxon>
        <taxon>Pseudomonadota</taxon>
        <taxon>Betaproteobacteria</taxon>
        <taxon>Neisseriales</taxon>
        <taxon>Chromobacteriaceae</taxon>
        <taxon>Chromobacterium</taxon>
    </lineage>
</organism>
<protein>
    <submittedName>
        <fullName evidence="5">SDR family oxidoreductase</fullName>
    </submittedName>
</protein>
<dbReference type="InterPro" id="IPR036291">
    <property type="entry name" value="NAD(P)-bd_dom_sf"/>
</dbReference>
<gene>
    <name evidence="5" type="ORF">KIF53_20350</name>
</gene>
<dbReference type="EMBL" id="JAHDTB010000028">
    <property type="protein sequence ID" value="MBW8289994.1"/>
    <property type="molecule type" value="Genomic_DNA"/>
</dbReference>
<dbReference type="InterPro" id="IPR057326">
    <property type="entry name" value="KR_dom"/>
</dbReference>
<keyword evidence="3" id="KW-0520">NAD</keyword>
<keyword evidence="6" id="KW-1185">Reference proteome</keyword>
<evidence type="ECO:0000259" key="4">
    <source>
        <dbReference type="SMART" id="SM00822"/>
    </source>
</evidence>
<dbReference type="PANTHER" id="PTHR24321:SF8">
    <property type="entry name" value="ESTRADIOL 17-BETA-DEHYDROGENASE 8-RELATED"/>
    <property type="match status" value="1"/>
</dbReference>
<evidence type="ECO:0000313" key="6">
    <source>
        <dbReference type="Proteomes" id="UP000711178"/>
    </source>
</evidence>
<dbReference type="SMART" id="SM00822">
    <property type="entry name" value="PKS_KR"/>
    <property type="match status" value="1"/>
</dbReference>
<dbReference type="CDD" id="cd05233">
    <property type="entry name" value="SDR_c"/>
    <property type="match status" value="1"/>
</dbReference>
<dbReference type="Gene3D" id="3.40.50.720">
    <property type="entry name" value="NAD(P)-binding Rossmann-like Domain"/>
    <property type="match status" value="1"/>
</dbReference>
<evidence type="ECO:0000256" key="1">
    <source>
        <dbReference type="ARBA" id="ARBA00006484"/>
    </source>
</evidence>
<keyword evidence="2" id="KW-0560">Oxidoreductase</keyword>
<accession>A0ABS7FIW4</accession>
<evidence type="ECO:0000313" key="5">
    <source>
        <dbReference type="EMBL" id="MBW8289994.1"/>
    </source>
</evidence>